<dbReference type="PANTHER" id="PTHR12815:SF47">
    <property type="entry name" value="TRANSLOCATION AND ASSEMBLY MODULE SUBUNIT TAMA"/>
    <property type="match status" value="1"/>
</dbReference>
<gene>
    <name evidence="10" type="ordered locus">DEFDS_0104</name>
</gene>
<evidence type="ECO:0000256" key="7">
    <source>
        <dbReference type="ARBA" id="ARBA00023237"/>
    </source>
</evidence>
<proteinExistence type="inferred from homology"/>
<feature type="domain" description="POTRA" evidence="9">
    <location>
        <begin position="345"/>
        <end position="417"/>
    </location>
</feature>
<dbReference type="HOGENOM" id="CLU_007664_1_1_0"/>
<comment type="subcellular location">
    <subcellularLocation>
        <location evidence="1">Membrane</location>
    </subcellularLocation>
</comment>
<dbReference type="InterPro" id="IPR034746">
    <property type="entry name" value="POTRA"/>
</dbReference>
<protein>
    <recommendedName>
        <fullName evidence="8">Outer membrane protein assembly factor BamA</fullName>
    </recommendedName>
</protein>
<dbReference type="HAMAP" id="MF_01430">
    <property type="entry name" value="OM_assembly_BamA"/>
    <property type="match status" value="1"/>
</dbReference>
<dbReference type="eggNOG" id="COG4775">
    <property type="taxonomic scope" value="Bacteria"/>
</dbReference>
<dbReference type="Pfam" id="PF01103">
    <property type="entry name" value="Omp85"/>
    <property type="match status" value="1"/>
</dbReference>
<keyword evidence="5" id="KW-0677">Repeat</keyword>
<dbReference type="InterPro" id="IPR039910">
    <property type="entry name" value="D15-like"/>
</dbReference>
<evidence type="ECO:0000256" key="5">
    <source>
        <dbReference type="ARBA" id="ARBA00022737"/>
    </source>
</evidence>
<dbReference type="STRING" id="639282.DEFDS_0104"/>
<dbReference type="NCBIfam" id="TIGR03303">
    <property type="entry name" value="OM_YaeT"/>
    <property type="match status" value="1"/>
</dbReference>
<dbReference type="RefSeq" id="WP_013006864.1">
    <property type="nucleotide sequence ID" value="NC_013939.1"/>
</dbReference>
<dbReference type="InterPro" id="IPR023707">
    <property type="entry name" value="OM_assembly_BamA"/>
</dbReference>
<evidence type="ECO:0000256" key="3">
    <source>
        <dbReference type="ARBA" id="ARBA00022692"/>
    </source>
</evidence>
<feature type="domain" description="POTRA" evidence="9">
    <location>
        <begin position="93"/>
        <end position="170"/>
    </location>
</feature>
<evidence type="ECO:0000259" key="9">
    <source>
        <dbReference type="PROSITE" id="PS51779"/>
    </source>
</evidence>
<evidence type="ECO:0000256" key="4">
    <source>
        <dbReference type="ARBA" id="ARBA00022729"/>
    </source>
</evidence>
<dbReference type="InterPro" id="IPR000184">
    <property type="entry name" value="Bac_surfAg_D15"/>
</dbReference>
<keyword evidence="2" id="KW-1134">Transmembrane beta strand</keyword>
<feature type="domain" description="POTRA" evidence="9">
    <location>
        <begin position="173"/>
        <end position="261"/>
    </location>
</feature>
<evidence type="ECO:0000313" key="10">
    <source>
        <dbReference type="EMBL" id="BAI79616.1"/>
    </source>
</evidence>
<keyword evidence="4" id="KW-0732">Signal</keyword>
<dbReference type="KEGG" id="ddf:DEFDS_0104"/>
<keyword evidence="3" id="KW-0812">Transmembrane</keyword>
<dbReference type="GO" id="GO:0009279">
    <property type="term" value="C:cell outer membrane"/>
    <property type="evidence" value="ECO:0007669"/>
    <property type="project" value="UniProtKB-UniRule"/>
</dbReference>
<accession>D3PAJ3</accession>
<name>D3PAJ3_DEFDS</name>
<dbReference type="AlphaFoldDB" id="D3PAJ3"/>
<dbReference type="PANTHER" id="PTHR12815">
    <property type="entry name" value="SORTING AND ASSEMBLY MACHINERY SAMM50 PROTEIN FAMILY MEMBER"/>
    <property type="match status" value="1"/>
</dbReference>
<keyword evidence="7" id="KW-0998">Cell outer membrane</keyword>
<dbReference type="InterPro" id="IPR010827">
    <property type="entry name" value="BamA/TamA_POTRA"/>
</dbReference>
<dbReference type="Gene3D" id="2.40.160.50">
    <property type="entry name" value="membrane protein fhac: a member of the omp85/tpsb transporter family"/>
    <property type="match status" value="1"/>
</dbReference>
<evidence type="ECO:0000256" key="8">
    <source>
        <dbReference type="NCBIfam" id="TIGR03303"/>
    </source>
</evidence>
<dbReference type="EMBL" id="AP011529">
    <property type="protein sequence ID" value="BAI79616.1"/>
    <property type="molecule type" value="Genomic_DNA"/>
</dbReference>
<evidence type="ECO:0000256" key="6">
    <source>
        <dbReference type="ARBA" id="ARBA00023136"/>
    </source>
</evidence>
<evidence type="ECO:0000313" key="11">
    <source>
        <dbReference type="Proteomes" id="UP000001520"/>
    </source>
</evidence>
<evidence type="ECO:0000256" key="2">
    <source>
        <dbReference type="ARBA" id="ARBA00022452"/>
    </source>
</evidence>
<keyword evidence="6" id="KW-0472">Membrane</keyword>
<feature type="domain" description="POTRA" evidence="9">
    <location>
        <begin position="264"/>
        <end position="342"/>
    </location>
</feature>
<dbReference type="GO" id="GO:0071709">
    <property type="term" value="P:membrane assembly"/>
    <property type="evidence" value="ECO:0007669"/>
    <property type="project" value="InterPro"/>
</dbReference>
<dbReference type="PIRSF" id="PIRSF006076">
    <property type="entry name" value="OM_assembly_OMP85"/>
    <property type="match status" value="1"/>
</dbReference>
<reference evidence="10 11" key="1">
    <citation type="journal article" date="2010" name="DNA Res.">
        <title>Bacterial lifestyle in a deep-sea hydrothermal vent chimney revealed by the genome sequence of the thermophilic bacterium Deferribacter desulfuricans SSM1.</title>
        <authorList>
            <person name="Takaki Y."/>
            <person name="Shimamura S."/>
            <person name="Nakagawa S."/>
            <person name="Fukuhara Y."/>
            <person name="Horikawa H."/>
            <person name="Ankai A."/>
            <person name="Harada T."/>
            <person name="Hosoyama A."/>
            <person name="Oguchi A."/>
            <person name="Fukui S."/>
            <person name="Fujita N."/>
            <person name="Takami H."/>
            <person name="Takai K."/>
        </authorList>
    </citation>
    <scope>NUCLEOTIDE SEQUENCE [LARGE SCALE GENOMIC DNA]</scope>
    <source>
        <strain evidence="11">DSM 14783 / JCM 11476 / NBRC 101012 / SSM1</strain>
    </source>
</reference>
<dbReference type="PROSITE" id="PS51779">
    <property type="entry name" value="POTRA"/>
    <property type="match status" value="4"/>
</dbReference>
<sequence>MVKRIFFIFLFFIFAISTFATVKIDEVKVKGNHRIPVETIFNYAVKSGEPFDLKKIDESVKKLYKTGLFLDVKVDLSIEDEKVVLTYIVKEKPFINKIYIEGNDEIKEDTLKEVLLIHEGDPFDKAKIEQSIAEIRKKYEDENFYNAKITYDIEERKDNSVDLIFTIDEGKEAKVVKINFYGNNVYKDKELKKIVETDEKGFWSWLTGSGKLKRDELALDRERIRAKYLNNGYMRVKVAEPEVKLNEDKTKITITFRIEEGKQYKVRKIRFKGNVHRSDKELRKRLSLKEGDIFSSEKFRKDIDSLTDAFTEIGYAFANIDPDTSINDEKQYVDIVYNVEENVLVHINEIIIGGNTKTRDRVIRREFDIHEGEIYNSKKIKASKRHIENTGYFEEVNLVEDPVDKDKIDLKLDVKEKPTGMFSLGAGYSTLDGFVGTIQLSQNNLFGLGYKLSLKSEFSSKRTDYTLSFTNPWLFDRPITFGFDLYNLKRSYYEYTKKSKGGALRLGHAIIKRKLYAYYRFAYDKIKIYNIDDTASDYIKDQEGETTTISFTPSLVWSTLDSPIDPSRGNRSKIFVKYAGGILGGDNDFVKLGLESSQYFPLFWKFVGMLHGEIGYLKSLDDDPLPVDERYRLGGMYSVRGFKYGDISPKDETGYDYGGDKYVLFNAEVTFPISESAKLKGVVFFDAGQVYDNGEDYFSYDLRKSAGFGFRWFSPIGPLRLEYGKKLDRKSGESPDRWDFSIGGMF</sequence>
<dbReference type="OrthoDB" id="9803054at2"/>
<dbReference type="Proteomes" id="UP000001520">
    <property type="component" value="Chromosome"/>
</dbReference>
<keyword evidence="11" id="KW-1185">Reference proteome</keyword>
<dbReference type="Gene3D" id="3.10.20.310">
    <property type="entry name" value="membrane protein fhac"/>
    <property type="match status" value="5"/>
</dbReference>
<evidence type="ECO:0000256" key="1">
    <source>
        <dbReference type="ARBA" id="ARBA00004370"/>
    </source>
</evidence>
<dbReference type="Pfam" id="PF07244">
    <property type="entry name" value="POTRA"/>
    <property type="match status" value="5"/>
</dbReference>
<organism evidence="10 11">
    <name type="scientific">Deferribacter desulfuricans (strain DSM 14783 / JCM 11476 / NBRC 101012 / SSM1)</name>
    <dbReference type="NCBI Taxonomy" id="639282"/>
    <lineage>
        <taxon>Bacteria</taxon>
        <taxon>Pseudomonadati</taxon>
        <taxon>Deferribacterota</taxon>
        <taxon>Deferribacteres</taxon>
        <taxon>Deferribacterales</taxon>
        <taxon>Deferribacteraceae</taxon>
        <taxon>Deferribacter</taxon>
    </lineage>
</organism>